<dbReference type="Proteomes" id="UP000248090">
    <property type="component" value="Unassembled WGS sequence"/>
</dbReference>
<protein>
    <recommendedName>
        <fullName evidence="4">Inositol monophosphatase</fullName>
    </recommendedName>
</protein>
<evidence type="ECO:0000313" key="3">
    <source>
        <dbReference type="Proteomes" id="UP000248090"/>
    </source>
</evidence>
<gene>
    <name evidence="2" type="ORF">WH50_05830</name>
</gene>
<dbReference type="Gene3D" id="3.40.190.80">
    <property type="match status" value="1"/>
</dbReference>
<evidence type="ECO:0008006" key="4">
    <source>
        <dbReference type="Google" id="ProtNLM"/>
    </source>
</evidence>
<dbReference type="EMBL" id="LAPT01000022">
    <property type="protein sequence ID" value="PXF32240.1"/>
    <property type="molecule type" value="Genomic_DNA"/>
</dbReference>
<accession>A0ABX5M2Q1</accession>
<sequence length="271" mass="29459">MQPMLNIALRAARIASENLVRSLERLDLVRAEGQDVNKFVMETCQRAEQSIARTILKAFPQHSINGRASGVIQTATGEHTEAEWTINSLDGELNYSRNLPSFALSLTAKIRGKVEHVLVINPVTGDEFTASRGRGAQLNGRRIRLSNRAQLDKALIGITFDNVISNRHLLSTYLNVQRQLMMGNAHVYQCGSALLEMAALAAGQLDAIVMLNRNEIELDAGTLLLQEAGALLGDLNGSPSYRNSGHVMAASPKLFKALTQSLQSAASDLQA</sequence>
<dbReference type="PANTHER" id="PTHR20854:SF4">
    <property type="entry name" value="INOSITOL-1-MONOPHOSPHATASE-RELATED"/>
    <property type="match status" value="1"/>
</dbReference>
<evidence type="ECO:0000256" key="1">
    <source>
        <dbReference type="ARBA" id="ARBA00009759"/>
    </source>
</evidence>
<evidence type="ECO:0000313" key="2">
    <source>
        <dbReference type="EMBL" id="PXF32240.1"/>
    </source>
</evidence>
<organism evidence="2 3">
    <name type="scientific">Pokkaliibacter plantistimulans</name>
    <dbReference type="NCBI Taxonomy" id="1635171"/>
    <lineage>
        <taxon>Bacteria</taxon>
        <taxon>Pseudomonadati</taxon>
        <taxon>Pseudomonadota</taxon>
        <taxon>Gammaproteobacteria</taxon>
        <taxon>Oceanospirillales</taxon>
        <taxon>Balneatrichaceae</taxon>
        <taxon>Pokkaliibacter</taxon>
    </lineage>
</organism>
<name>A0ABX5M2Q1_9GAMM</name>
<dbReference type="PRINTS" id="PR00377">
    <property type="entry name" value="IMPHPHTASES"/>
</dbReference>
<reference evidence="2 3" key="1">
    <citation type="submission" date="2015-03" db="EMBL/GenBank/DDBJ databases">
        <authorList>
            <person name="Krishnan R."/>
            <person name="Midha S."/>
            <person name="Patil P.B."/>
            <person name="Rameshkumar N."/>
        </authorList>
    </citation>
    <scope>NUCLEOTIDE SEQUENCE [LARGE SCALE GENOMIC DNA]</scope>
    <source>
        <strain evidence="2 3">L1E11</strain>
    </source>
</reference>
<dbReference type="Gene3D" id="3.30.540.10">
    <property type="entry name" value="Fructose-1,6-Bisphosphatase, subunit A, domain 1"/>
    <property type="match status" value="1"/>
</dbReference>
<dbReference type="SUPFAM" id="SSF56655">
    <property type="entry name" value="Carbohydrate phosphatase"/>
    <property type="match status" value="1"/>
</dbReference>
<comment type="caution">
    <text evidence="2">The sequence shown here is derived from an EMBL/GenBank/DDBJ whole genome shotgun (WGS) entry which is preliminary data.</text>
</comment>
<comment type="similarity">
    <text evidence="1">Belongs to the inositol monophosphatase superfamily.</text>
</comment>
<proteinExistence type="inferred from homology"/>
<dbReference type="Pfam" id="PF00459">
    <property type="entry name" value="Inositol_P"/>
    <property type="match status" value="1"/>
</dbReference>
<keyword evidence="3" id="KW-1185">Reference proteome</keyword>
<dbReference type="PANTHER" id="PTHR20854">
    <property type="entry name" value="INOSITOL MONOPHOSPHATASE"/>
    <property type="match status" value="1"/>
</dbReference>
<dbReference type="InterPro" id="IPR000760">
    <property type="entry name" value="Inositol_monophosphatase-like"/>
</dbReference>